<evidence type="ECO:0000313" key="2">
    <source>
        <dbReference type="EMBL" id="KAK9702363.1"/>
    </source>
</evidence>
<dbReference type="AlphaFoldDB" id="A0AAW1JF78"/>
<accession>A0AAW1JF78</accession>
<evidence type="ECO:0000256" key="1">
    <source>
        <dbReference type="SAM" id="MobiDB-lite"/>
    </source>
</evidence>
<sequence length="129" mass="14427">MSFCGLSSTSSCVQPICSSRGVSRGTSRNRGRSRGNRGGRLQHDKDAQCVKSERVEEIESDGTIWKILDPNQTFVGRFGNQNILREARGPVAYAKRNVSVDKVSTAWHLIITENMLWQIQNCTDAEGRR</sequence>
<gene>
    <name evidence="2" type="ORF">QE152_g30007</name>
</gene>
<dbReference type="Proteomes" id="UP001458880">
    <property type="component" value="Unassembled WGS sequence"/>
</dbReference>
<name>A0AAW1JF78_POPJA</name>
<proteinExistence type="predicted"/>
<keyword evidence="3" id="KW-1185">Reference proteome</keyword>
<feature type="region of interest" description="Disordered" evidence="1">
    <location>
        <begin position="19"/>
        <end position="47"/>
    </location>
</feature>
<evidence type="ECO:0000313" key="3">
    <source>
        <dbReference type="Proteomes" id="UP001458880"/>
    </source>
</evidence>
<dbReference type="EMBL" id="JASPKY010000394">
    <property type="protein sequence ID" value="KAK9702363.1"/>
    <property type="molecule type" value="Genomic_DNA"/>
</dbReference>
<protein>
    <submittedName>
        <fullName evidence="2">Uncharacterized protein</fullName>
    </submittedName>
</protein>
<organism evidence="2 3">
    <name type="scientific">Popillia japonica</name>
    <name type="common">Japanese beetle</name>
    <dbReference type="NCBI Taxonomy" id="7064"/>
    <lineage>
        <taxon>Eukaryota</taxon>
        <taxon>Metazoa</taxon>
        <taxon>Ecdysozoa</taxon>
        <taxon>Arthropoda</taxon>
        <taxon>Hexapoda</taxon>
        <taxon>Insecta</taxon>
        <taxon>Pterygota</taxon>
        <taxon>Neoptera</taxon>
        <taxon>Endopterygota</taxon>
        <taxon>Coleoptera</taxon>
        <taxon>Polyphaga</taxon>
        <taxon>Scarabaeiformia</taxon>
        <taxon>Scarabaeidae</taxon>
        <taxon>Rutelinae</taxon>
        <taxon>Popillia</taxon>
    </lineage>
</organism>
<reference evidence="2 3" key="1">
    <citation type="journal article" date="2024" name="BMC Genomics">
        <title>De novo assembly and annotation of Popillia japonica's genome with initial clues to its potential as an invasive pest.</title>
        <authorList>
            <person name="Cucini C."/>
            <person name="Boschi S."/>
            <person name="Funari R."/>
            <person name="Cardaioli E."/>
            <person name="Iannotti N."/>
            <person name="Marturano G."/>
            <person name="Paoli F."/>
            <person name="Bruttini M."/>
            <person name="Carapelli A."/>
            <person name="Frati F."/>
            <person name="Nardi F."/>
        </authorList>
    </citation>
    <scope>NUCLEOTIDE SEQUENCE [LARGE SCALE GENOMIC DNA]</scope>
    <source>
        <strain evidence="2">DMR45628</strain>
    </source>
</reference>
<feature type="compositionally biased region" description="Basic residues" evidence="1">
    <location>
        <begin position="27"/>
        <end position="37"/>
    </location>
</feature>
<comment type="caution">
    <text evidence="2">The sequence shown here is derived from an EMBL/GenBank/DDBJ whole genome shotgun (WGS) entry which is preliminary data.</text>
</comment>